<feature type="transmembrane region" description="Helical" evidence="9">
    <location>
        <begin position="517"/>
        <end position="538"/>
    </location>
</feature>
<feature type="transmembrane region" description="Helical" evidence="9">
    <location>
        <begin position="340"/>
        <end position="366"/>
    </location>
</feature>
<feature type="transmembrane region" description="Helical" evidence="9">
    <location>
        <begin position="184"/>
        <end position="208"/>
    </location>
</feature>
<dbReference type="InterPro" id="IPR051401">
    <property type="entry name" value="GtrA_CellWall_Glycosyl"/>
</dbReference>
<feature type="transmembrane region" description="Helical" evidence="9">
    <location>
        <begin position="244"/>
        <end position="265"/>
    </location>
</feature>
<comment type="similarity">
    <text evidence="8">Belongs to the glycosyltransferase 87 family.</text>
</comment>
<feature type="transmembrane region" description="Helical" evidence="9">
    <location>
        <begin position="50"/>
        <end position="71"/>
    </location>
</feature>
<feature type="transmembrane region" description="Helical" evidence="9">
    <location>
        <begin position="215"/>
        <end position="238"/>
    </location>
</feature>
<keyword evidence="7 9" id="KW-0472">Membrane</keyword>
<dbReference type="GO" id="GO:0005886">
    <property type="term" value="C:plasma membrane"/>
    <property type="evidence" value="ECO:0007669"/>
    <property type="project" value="UniProtKB-SubCell"/>
</dbReference>
<evidence type="ECO:0000256" key="6">
    <source>
        <dbReference type="ARBA" id="ARBA00022989"/>
    </source>
</evidence>
<feature type="transmembrane region" description="Helical" evidence="9">
    <location>
        <begin position="83"/>
        <end position="105"/>
    </location>
</feature>
<feature type="transmembrane region" description="Helical" evidence="9">
    <location>
        <begin position="544"/>
        <end position="564"/>
    </location>
</feature>
<feature type="transmembrane region" description="Helical" evidence="9">
    <location>
        <begin position="488"/>
        <end position="505"/>
    </location>
</feature>
<feature type="transmembrane region" description="Helical" evidence="9">
    <location>
        <begin position="405"/>
        <end position="423"/>
    </location>
</feature>
<evidence type="ECO:0000256" key="9">
    <source>
        <dbReference type="SAM" id="Phobius"/>
    </source>
</evidence>
<dbReference type="PANTHER" id="PTHR38459:SF1">
    <property type="entry name" value="PROPHAGE BACTOPRENOL-LINKED GLUCOSE TRANSLOCASE HOMOLOG"/>
    <property type="match status" value="1"/>
</dbReference>
<dbReference type="AlphaFoldDB" id="A0A8J7M8J5"/>
<keyword evidence="5 9" id="KW-0812">Transmembrane</keyword>
<evidence type="ECO:0000256" key="2">
    <source>
        <dbReference type="ARBA" id="ARBA00009399"/>
    </source>
</evidence>
<evidence type="ECO:0000256" key="8">
    <source>
        <dbReference type="ARBA" id="ARBA00024033"/>
    </source>
</evidence>
<evidence type="ECO:0000259" key="10">
    <source>
        <dbReference type="Pfam" id="PF04138"/>
    </source>
</evidence>
<evidence type="ECO:0000256" key="4">
    <source>
        <dbReference type="ARBA" id="ARBA00022679"/>
    </source>
</evidence>
<dbReference type="PANTHER" id="PTHR38459">
    <property type="entry name" value="PROPHAGE BACTOPRENOL-LINKED GLUCOSE TRANSLOCASE HOMOLOG"/>
    <property type="match status" value="1"/>
</dbReference>
<dbReference type="EMBL" id="JAEHHL010000006">
    <property type="protein sequence ID" value="MBK0399594.1"/>
    <property type="molecule type" value="Genomic_DNA"/>
</dbReference>
<organism evidence="11 12">
    <name type="scientific">Thermohalobaculum xanthum</name>
    <dbReference type="NCBI Taxonomy" id="2753746"/>
    <lineage>
        <taxon>Bacteria</taxon>
        <taxon>Pseudomonadati</taxon>
        <taxon>Pseudomonadota</taxon>
        <taxon>Alphaproteobacteria</taxon>
        <taxon>Rhodobacterales</taxon>
        <taxon>Paracoccaceae</taxon>
        <taxon>Thermohalobaculum</taxon>
    </lineage>
</organism>
<evidence type="ECO:0000313" key="11">
    <source>
        <dbReference type="EMBL" id="MBK0399594.1"/>
    </source>
</evidence>
<feature type="transmembrane region" description="Helical" evidence="9">
    <location>
        <begin position="151"/>
        <end position="169"/>
    </location>
</feature>
<keyword evidence="3" id="KW-1003">Cell membrane</keyword>
<reference evidence="11" key="1">
    <citation type="submission" date="2020-12" db="EMBL/GenBank/DDBJ databases">
        <title>Bacterial taxonomy.</title>
        <authorList>
            <person name="Pan X."/>
        </authorList>
    </citation>
    <scope>NUCLEOTIDE SEQUENCE</scope>
    <source>
        <strain evidence="11">M0105</strain>
    </source>
</reference>
<comment type="caution">
    <text evidence="11">The sequence shown here is derived from an EMBL/GenBank/DDBJ whole genome shotgun (WGS) entry which is preliminary data.</text>
</comment>
<accession>A0A8J7M8J5</accession>
<dbReference type="InterPro" id="IPR007267">
    <property type="entry name" value="GtrA_DPMS_TM"/>
</dbReference>
<evidence type="ECO:0000256" key="1">
    <source>
        <dbReference type="ARBA" id="ARBA00004651"/>
    </source>
</evidence>
<proteinExistence type="inferred from homology"/>
<gene>
    <name evidence="11" type="ORF">H0I76_10355</name>
</gene>
<evidence type="ECO:0000256" key="7">
    <source>
        <dbReference type="ARBA" id="ARBA00023136"/>
    </source>
</evidence>
<keyword evidence="4" id="KW-0808">Transferase</keyword>
<keyword evidence="12" id="KW-1185">Reference proteome</keyword>
<dbReference type="Proteomes" id="UP000655420">
    <property type="component" value="Unassembled WGS sequence"/>
</dbReference>
<keyword evidence="6 9" id="KW-1133">Transmembrane helix</keyword>
<sequence>MKTDAPTIDAGTDDAEAAKCMPKSAAPSIAARPRPLNRFLTGAWLTDRRVYWLAFAAAVVNILLIMAIQFMQSFQTPRGDGMHLDFAVFWATSALTLQGTPALAYDLETTMQLQEEAARLSGLADMPWIYPPVFQLIVIPLGMMPMMVAKIVWCLVTCGLYLAVAWRILPGRGTLYAALAPSPVLFLFVSGQAGFLTAAIVGVGLLLWQRRPVIAGVAFGLMCIKPQLVVAGLLAAIADRRWTVIVSALITATVFCALSLAILGIDTWTAFPKGVSHATSYFRSLEVFHFYASTSGALRNAGVGFGPSMVTQVVVSLFAGIVLIKGFRDPRLSLDAKSSLLAYGMIAASPRVMDYDLLIIFLGALFQIRHAKVRGFFAGERTVLLLAMFISWLDFGLPFTQLTSYVSINGVIPPMMLAALALGERYRPGNVTSLVVAVPRPPLPTRFVVQAARLIRFGVVGVAATATHVLVLSGLIELAGIDPRFANIAAFMVAVPVSYLGHYYWSFGSVHPHGETLLRFIVVAVSSLLGSQGLMLFALDILGASYWVGVALMVVVMPLVNFAVQQALVFRRRPTAAREGDGCA</sequence>
<dbReference type="GO" id="GO:0000271">
    <property type="term" value="P:polysaccharide biosynthetic process"/>
    <property type="evidence" value="ECO:0007669"/>
    <property type="project" value="InterPro"/>
</dbReference>
<comment type="similarity">
    <text evidence="2">Belongs to the GtrA family.</text>
</comment>
<comment type="subcellular location">
    <subcellularLocation>
        <location evidence="1">Cell membrane</location>
        <topology evidence="1">Multi-pass membrane protein</topology>
    </subcellularLocation>
</comment>
<dbReference type="RefSeq" id="WP_200609797.1">
    <property type="nucleotide sequence ID" value="NZ_JAEHHL010000006.1"/>
</dbReference>
<protein>
    <submittedName>
        <fullName evidence="11">DUF2029 domain-containing protein</fullName>
    </submittedName>
</protein>
<feature type="transmembrane region" description="Helical" evidence="9">
    <location>
        <begin position="373"/>
        <end position="393"/>
    </location>
</feature>
<feature type="transmembrane region" description="Helical" evidence="9">
    <location>
        <begin position="309"/>
        <end position="328"/>
    </location>
</feature>
<name>A0A8J7M8J5_9RHOB</name>
<evidence type="ECO:0000256" key="3">
    <source>
        <dbReference type="ARBA" id="ARBA00022475"/>
    </source>
</evidence>
<evidence type="ECO:0000256" key="5">
    <source>
        <dbReference type="ARBA" id="ARBA00022692"/>
    </source>
</evidence>
<feature type="domain" description="GtrA/DPMS transmembrane" evidence="10">
    <location>
        <begin position="456"/>
        <end position="570"/>
    </location>
</feature>
<evidence type="ECO:0000313" key="12">
    <source>
        <dbReference type="Proteomes" id="UP000655420"/>
    </source>
</evidence>
<feature type="transmembrane region" description="Helical" evidence="9">
    <location>
        <begin position="454"/>
        <end position="476"/>
    </location>
</feature>
<dbReference type="Pfam" id="PF04138">
    <property type="entry name" value="GtrA_DPMS_TM"/>
    <property type="match status" value="1"/>
</dbReference>
<dbReference type="InterPro" id="IPR018584">
    <property type="entry name" value="GT87"/>
</dbReference>
<dbReference type="GO" id="GO:0016758">
    <property type="term" value="F:hexosyltransferase activity"/>
    <property type="evidence" value="ECO:0007669"/>
    <property type="project" value="InterPro"/>
</dbReference>
<dbReference type="Pfam" id="PF09594">
    <property type="entry name" value="GT87"/>
    <property type="match status" value="1"/>
</dbReference>